<feature type="transmembrane region" description="Helical" evidence="6">
    <location>
        <begin position="256"/>
        <end position="274"/>
    </location>
</feature>
<feature type="region of interest" description="Disordered" evidence="5">
    <location>
        <begin position="1"/>
        <end position="35"/>
    </location>
</feature>
<evidence type="ECO:0000256" key="4">
    <source>
        <dbReference type="ARBA" id="ARBA00023136"/>
    </source>
</evidence>
<reference evidence="8" key="1">
    <citation type="submission" date="2022-07" db="EMBL/GenBank/DDBJ databases">
        <title>Phylogenomic reconstructions and comparative analyses of Kickxellomycotina fungi.</title>
        <authorList>
            <person name="Reynolds N.K."/>
            <person name="Stajich J.E."/>
            <person name="Barry K."/>
            <person name="Grigoriev I.V."/>
            <person name="Crous P."/>
            <person name="Smith M.E."/>
        </authorList>
    </citation>
    <scope>NUCLEOTIDE SEQUENCE</scope>
    <source>
        <strain evidence="8">RSA 1196</strain>
    </source>
</reference>
<keyword evidence="2 6" id="KW-0812">Transmembrane</keyword>
<feature type="domain" description="EamA" evidence="7">
    <location>
        <begin position="42"/>
        <end position="173"/>
    </location>
</feature>
<feature type="domain" description="EamA" evidence="7">
    <location>
        <begin position="195"/>
        <end position="324"/>
    </location>
</feature>
<dbReference type="PANTHER" id="PTHR22911:SF6">
    <property type="entry name" value="SOLUTE CARRIER FAMILY 35 MEMBER G1"/>
    <property type="match status" value="1"/>
</dbReference>
<dbReference type="Pfam" id="PF00892">
    <property type="entry name" value="EamA"/>
    <property type="match status" value="2"/>
</dbReference>
<feature type="compositionally biased region" description="Polar residues" evidence="5">
    <location>
        <begin position="18"/>
        <end position="35"/>
    </location>
</feature>
<dbReference type="EMBL" id="JANBPY010002141">
    <property type="protein sequence ID" value="KAJ1956353.1"/>
    <property type="molecule type" value="Genomic_DNA"/>
</dbReference>
<name>A0A9W8E154_9FUNG</name>
<dbReference type="SUPFAM" id="SSF103481">
    <property type="entry name" value="Multidrug resistance efflux transporter EmrE"/>
    <property type="match status" value="2"/>
</dbReference>
<feature type="transmembrane region" description="Helical" evidence="6">
    <location>
        <begin position="310"/>
        <end position="328"/>
    </location>
</feature>
<dbReference type="InterPro" id="IPR000620">
    <property type="entry name" value="EamA_dom"/>
</dbReference>
<comment type="caution">
    <text evidence="8">The sequence shown here is derived from an EMBL/GenBank/DDBJ whole genome shotgun (WGS) entry which is preliminary data.</text>
</comment>
<feature type="transmembrane region" description="Helical" evidence="6">
    <location>
        <begin position="73"/>
        <end position="94"/>
    </location>
</feature>
<dbReference type="GO" id="GO:0016020">
    <property type="term" value="C:membrane"/>
    <property type="evidence" value="ECO:0007669"/>
    <property type="project" value="UniProtKB-SubCell"/>
</dbReference>
<keyword evidence="3 6" id="KW-1133">Transmembrane helix</keyword>
<evidence type="ECO:0000256" key="6">
    <source>
        <dbReference type="SAM" id="Phobius"/>
    </source>
</evidence>
<proteinExistence type="predicted"/>
<dbReference type="Proteomes" id="UP001150925">
    <property type="component" value="Unassembled WGS sequence"/>
</dbReference>
<evidence type="ECO:0000256" key="5">
    <source>
        <dbReference type="SAM" id="MobiDB-lite"/>
    </source>
</evidence>
<keyword evidence="9" id="KW-1185">Reference proteome</keyword>
<evidence type="ECO:0000313" key="9">
    <source>
        <dbReference type="Proteomes" id="UP001150925"/>
    </source>
</evidence>
<feature type="transmembrane region" description="Helical" evidence="6">
    <location>
        <begin position="130"/>
        <end position="149"/>
    </location>
</feature>
<evidence type="ECO:0000256" key="1">
    <source>
        <dbReference type="ARBA" id="ARBA00004141"/>
    </source>
</evidence>
<protein>
    <recommendedName>
        <fullName evidence="7">EamA domain-containing protein</fullName>
    </recommendedName>
</protein>
<feature type="transmembrane region" description="Helical" evidence="6">
    <location>
        <begin position="193"/>
        <end position="213"/>
    </location>
</feature>
<evidence type="ECO:0000313" key="8">
    <source>
        <dbReference type="EMBL" id="KAJ1956353.1"/>
    </source>
</evidence>
<dbReference type="PANTHER" id="PTHR22911">
    <property type="entry name" value="ACYL-MALONYL CONDENSING ENZYME-RELATED"/>
    <property type="match status" value="1"/>
</dbReference>
<comment type="subcellular location">
    <subcellularLocation>
        <location evidence="1">Membrane</location>
        <topology evidence="1">Multi-pass membrane protein</topology>
    </subcellularLocation>
</comment>
<organism evidence="8 9">
    <name type="scientific">Dispira parvispora</name>
    <dbReference type="NCBI Taxonomy" id="1520584"/>
    <lineage>
        <taxon>Eukaryota</taxon>
        <taxon>Fungi</taxon>
        <taxon>Fungi incertae sedis</taxon>
        <taxon>Zoopagomycota</taxon>
        <taxon>Kickxellomycotina</taxon>
        <taxon>Dimargaritomycetes</taxon>
        <taxon>Dimargaritales</taxon>
        <taxon>Dimargaritaceae</taxon>
        <taxon>Dispira</taxon>
    </lineage>
</organism>
<feature type="transmembrane region" description="Helical" evidence="6">
    <location>
        <begin position="106"/>
        <end position="124"/>
    </location>
</feature>
<feature type="transmembrane region" description="Helical" evidence="6">
    <location>
        <begin position="225"/>
        <end position="250"/>
    </location>
</feature>
<gene>
    <name evidence="8" type="ORF">IWQ62_005317</name>
</gene>
<dbReference type="InterPro" id="IPR037185">
    <property type="entry name" value="EmrE-like"/>
</dbReference>
<feature type="transmembrane region" description="Helical" evidence="6">
    <location>
        <begin position="161"/>
        <end position="181"/>
    </location>
</feature>
<feature type="transmembrane region" description="Helical" evidence="6">
    <location>
        <begin position="42"/>
        <end position="61"/>
    </location>
</feature>
<keyword evidence="4 6" id="KW-0472">Membrane</keyword>
<dbReference type="AlphaFoldDB" id="A0A9W8E154"/>
<dbReference type="OrthoDB" id="306876at2759"/>
<evidence type="ECO:0000256" key="3">
    <source>
        <dbReference type="ARBA" id="ARBA00022989"/>
    </source>
</evidence>
<accession>A0A9W8E154</accession>
<evidence type="ECO:0000256" key="2">
    <source>
        <dbReference type="ARBA" id="ARBA00022692"/>
    </source>
</evidence>
<sequence>MSTSVTVSDRTPEVPPNERTTLLPSSVGSQVPPSRNANRESLGLVYMTASALGFSAMSLFVKLSGSKFPTMEIVFARSIWQVTMALLWCGWQGIHPLGPPAHRRWLLVRGTTGTLGLACFFYGLTHLPLADATVVFFSNPVFTAILAHLALGERFTGVDKLASLLCAVGIILVAKPSFLFGTGQGEDALPGRLVGVVITLFGALMGAMGYVIVRKIGGNVHFLTHVVYFGGISALFSGFAMLGGAGFVLPSDITDYGMLCTVGVASFVGQSFLNKGLQLSPAGPATLMRNLDVVFAFGFGIALFGEIPDVLSISGALLIVGCTVGMALRKWLL</sequence>
<evidence type="ECO:0000259" key="7">
    <source>
        <dbReference type="Pfam" id="PF00892"/>
    </source>
</evidence>